<organism evidence="4 5">
    <name type="scientific">Leptospira interrogans serovar Pomona</name>
    <dbReference type="NCBI Taxonomy" id="44276"/>
    <lineage>
        <taxon>Bacteria</taxon>
        <taxon>Pseudomonadati</taxon>
        <taxon>Spirochaetota</taxon>
        <taxon>Spirochaetia</taxon>
        <taxon>Leptospirales</taxon>
        <taxon>Leptospiraceae</taxon>
        <taxon>Leptospira</taxon>
    </lineage>
</organism>
<keyword evidence="1" id="KW-0808">Transferase</keyword>
<protein>
    <submittedName>
        <fullName evidence="4">Amidophosphoribosyltransferase</fullName>
    </submittedName>
</protein>
<dbReference type="AlphaFoldDB" id="A0AA41BKK7"/>
<proteinExistence type="predicted"/>
<comment type="caution">
    <text evidence="4">The sequence shown here is derived from an EMBL/GenBank/DDBJ whole genome shotgun (WGS) entry which is preliminary data.</text>
</comment>
<dbReference type="Gene3D" id="3.60.20.10">
    <property type="entry name" value="Glutamine Phosphoribosylpyrophosphate, subunit 1, domain 1"/>
    <property type="match status" value="1"/>
</dbReference>
<feature type="non-terminal residue" evidence="4">
    <location>
        <position position="168"/>
    </location>
</feature>
<dbReference type="EMBL" id="JADDXF010000304">
    <property type="protein sequence ID" value="MBE8432127.1"/>
    <property type="molecule type" value="Genomic_DNA"/>
</dbReference>
<dbReference type="Pfam" id="PF13522">
    <property type="entry name" value="GATase_6"/>
    <property type="match status" value="1"/>
</dbReference>
<reference evidence="4" key="1">
    <citation type="submission" date="2020-10" db="EMBL/GenBank/DDBJ databases">
        <title>New Zealand Leptospira genomics.</title>
        <authorList>
            <person name="Wilkinson D.A."/>
            <person name="Nisa S."/>
            <person name="Moinet M."/>
            <person name="Benschop J."/>
        </authorList>
    </citation>
    <scope>NUCLEOTIDE SEQUENCE</scope>
    <source>
        <strain evidence="4">ESR8</strain>
    </source>
</reference>
<sequence>MQHRGQESSGIVSSDGEHLYRYAGMGLVASIFTEAKLKELQGASAIGHNRYSTTGASFLRNAQPLRVESHLGAVSLAHNGNLVNSWELRSQLEKEGSIFQTTIDSEVIVHLMARSGETDFLSPLLSVLKKVRGANSFVILPKPQLIAGLDPNGFRPLLMGRRDDGPTV</sequence>
<evidence type="ECO:0000259" key="3">
    <source>
        <dbReference type="PROSITE" id="PS51278"/>
    </source>
</evidence>
<dbReference type="GO" id="GO:0016740">
    <property type="term" value="F:transferase activity"/>
    <property type="evidence" value="ECO:0007669"/>
    <property type="project" value="UniProtKB-KW"/>
</dbReference>
<dbReference type="PANTHER" id="PTHR11907">
    <property type="entry name" value="AMIDOPHOSPHORIBOSYLTRANSFERASE"/>
    <property type="match status" value="1"/>
</dbReference>
<dbReference type="PROSITE" id="PS51278">
    <property type="entry name" value="GATASE_TYPE_2"/>
    <property type="match status" value="1"/>
</dbReference>
<gene>
    <name evidence="4" type="ORF">IQB77_20530</name>
</gene>
<name>A0AA41BKK7_LEPIR</name>
<keyword evidence="2" id="KW-0315">Glutamine amidotransferase</keyword>
<dbReference type="InterPro" id="IPR029055">
    <property type="entry name" value="Ntn_hydrolases_N"/>
</dbReference>
<evidence type="ECO:0000256" key="2">
    <source>
        <dbReference type="ARBA" id="ARBA00022962"/>
    </source>
</evidence>
<dbReference type="SUPFAM" id="SSF56235">
    <property type="entry name" value="N-terminal nucleophile aminohydrolases (Ntn hydrolases)"/>
    <property type="match status" value="1"/>
</dbReference>
<evidence type="ECO:0000313" key="4">
    <source>
        <dbReference type="EMBL" id="MBE8432127.1"/>
    </source>
</evidence>
<dbReference type="Proteomes" id="UP000644282">
    <property type="component" value="Unassembled WGS sequence"/>
</dbReference>
<feature type="domain" description="Glutamine amidotransferase type-2" evidence="3">
    <location>
        <begin position="1"/>
        <end position="168"/>
    </location>
</feature>
<evidence type="ECO:0000313" key="5">
    <source>
        <dbReference type="Proteomes" id="UP000644282"/>
    </source>
</evidence>
<evidence type="ECO:0000256" key="1">
    <source>
        <dbReference type="ARBA" id="ARBA00022679"/>
    </source>
</evidence>
<accession>A0AA41BKK7</accession>
<dbReference type="InterPro" id="IPR017932">
    <property type="entry name" value="GATase_2_dom"/>
</dbReference>